<dbReference type="InterPro" id="IPR009000">
    <property type="entry name" value="Transl_B-barrel_sf"/>
</dbReference>
<reference evidence="7 8" key="1">
    <citation type="submission" date="2018-05" db="EMBL/GenBank/DDBJ databases">
        <title>Marinilabilia rubrum sp. nov., isolated from saltern sediment.</title>
        <authorList>
            <person name="Zhang R."/>
        </authorList>
    </citation>
    <scope>NUCLEOTIDE SEQUENCE [LARGE SCALE GENOMIC DNA]</scope>
    <source>
        <strain evidence="7 8">WTE16</strain>
    </source>
</reference>
<evidence type="ECO:0000256" key="1">
    <source>
        <dbReference type="ARBA" id="ARBA00013902"/>
    </source>
</evidence>
<dbReference type="PROSITE" id="PS51722">
    <property type="entry name" value="G_TR_2"/>
    <property type="match status" value="1"/>
</dbReference>
<evidence type="ECO:0000256" key="3">
    <source>
        <dbReference type="ARBA" id="ARBA00022741"/>
    </source>
</evidence>
<proteinExistence type="predicted"/>
<dbReference type="SUPFAM" id="SSF50447">
    <property type="entry name" value="Translation proteins"/>
    <property type="match status" value="1"/>
</dbReference>
<sequence length="720" mass="81340">MKVYQADQIKNISLLGSSGSGKTTLAEAMLFEGGVVKRRGNIENNNTISDYHRVEHEYGYSVFSSVLFTEWQEKKLNFIDSPGADDFISGAITALNVTDTALMVLNSAQGIEVGTENLFRYTDTYHKPVIFVVNQLDHEKANFENTMETAREAFGRKVIIVQYPITVGTGFDALVDVLKMKMYKWGPDGGEPEILEIPESEKTKADELHNELVEAAAENDEDLMELFFDKGSLDEEEMRRGIRKGLVARDLFPVFCVSAAKDMGVRRLMEFLGNIIPLVSQMPPKQNSKGEEVACDPNGPASIFVFKTSIEPHLGEVSFFKVMSGKVSEGMDLVNMTRSSKERLSQLYCVAGNTRHKVEELQAGDIGATVKLKETKTNHTLNTKGCDYVFDPIKYPAPKYRTAIRPVNESDDERLGEIFQRMHEEDPTIVVEYSKELKQTIVYGQGEFHLNTMKWRIENNDKLPIEFLTPRIPYRETITKQARADYRHKKQSGGAGQFGEVHLIIEPYYEGMPDPTLYRFNGQEYKVNVRNKEEIELEWGGKLVFCNCIVGGAIDNRFMPAIIKGLMEKMEEGPLTGSYARDIRVCVYDGKMHPVDSNEISFKLAGRHAFSTAFKEAGPKILEPVYTVEVRVPSDRMGDVMSDLQGRRAIIEGMNSEKGFEVIKAKVPLKEMNKYSTSLSSLTGGRAFYTMSFSKYDKVPPEIQEQLLTDYEKQSKEKEE</sequence>
<comment type="function">
    <text evidence="5">Catalyzes the GTP-dependent ribosomal translocation step during translation elongation. During this step, the ribosome changes from the pre-translocational (PRE) to the post-translocational (POST) state as the newly formed A-site-bound peptidyl-tRNA and P-site-bound deacylated tRNA move to the P and E sites, respectively. Catalyzes the coordinated movement of the two tRNA molecules, the mRNA and conformational changes in the ribosome.</text>
</comment>
<evidence type="ECO:0000256" key="2">
    <source>
        <dbReference type="ARBA" id="ARBA00017872"/>
    </source>
</evidence>
<evidence type="ECO:0000256" key="4">
    <source>
        <dbReference type="ARBA" id="ARBA00023134"/>
    </source>
</evidence>
<organism evidence="7 8">
    <name type="scientific">Marinilabilia rubra</name>
    <dbReference type="NCBI Taxonomy" id="2162893"/>
    <lineage>
        <taxon>Bacteria</taxon>
        <taxon>Pseudomonadati</taxon>
        <taxon>Bacteroidota</taxon>
        <taxon>Bacteroidia</taxon>
        <taxon>Marinilabiliales</taxon>
        <taxon>Marinilabiliaceae</taxon>
        <taxon>Marinilabilia</taxon>
    </lineage>
</organism>
<dbReference type="FunFam" id="3.30.70.240:FF:000001">
    <property type="entry name" value="Elongation factor G"/>
    <property type="match status" value="1"/>
</dbReference>
<dbReference type="NCBIfam" id="TIGR00231">
    <property type="entry name" value="small_GTP"/>
    <property type="match status" value="1"/>
</dbReference>
<keyword evidence="8" id="KW-1185">Reference proteome</keyword>
<dbReference type="CDD" id="cd01434">
    <property type="entry name" value="EFG_mtEFG1_IV"/>
    <property type="match status" value="1"/>
</dbReference>
<dbReference type="Gene3D" id="2.40.30.10">
    <property type="entry name" value="Translation factors"/>
    <property type="match status" value="1"/>
</dbReference>
<dbReference type="RefSeq" id="WP_109262723.1">
    <property type="nucleotide sequence ID" value="NZ_QEWP01000001.1"/>
</dbReference>
<dbReference type="PANTHER" id="PTHR43261">
    <property type="entry name" value="TRANSLATION ELONGATION FACTOR G-RELATED"/>
    <property type="match status" value="1"/>
</dbReference>
<keyword evidence="7" id="KW-0251">Elongation factor</keyword>
<keyword evidence="7" id="KW-0648">Protein biosynthesis</keyword>
<dbReference type="Proteomes" id="UP000244956">
    <property type="component" value="Unassembled WGS sequence"/>
</dbReference>
<dbReference type="SUPFAM" id="SSF52540">
    <property type="entry name" value="P-loop containing nucleoside triphosphate hydrolases"/>
    <property type="match status" value="1"/>
</dbReference>
<dbReference type="InterPro" id="IPR000640">
    <property type="entry name" value="EFG_V-like"/>
</dbReference>
<dbReference type="Pfam" id="PF03764">
    <property type="entry name" value="EFG_IV"/>
    <property type="match status" value="2"/>
</dbReference>
<dbReference type="SMART" id="SM00838">
    <property type="entry name" value="EFG_C"/>
    <property type="match status" value="1"/>
</dbReference>
<dbReference type="InterPro" id="IPR014721">
    <property type="entry name" value="Ribsml_uS5_D2-typ_fold_subgr"/>
</dbReference>
<evidence type="ECO:0000256" key="5">
    <source>
        <dbReference type="ARBA" id="ARBA00024731"/>
    </source>
</evidence>
<dbReference type="Pfam" id="PF22042">
    <property type="entry name" value="EF-G_D2"/>
    <property type="match status" value="1"/>
</dbReference>
<dbReference type="InterPro" id="IPR005517">
    <property type="entry name" value="Transl_elong_EFG/EF2_IV"/>
</dbReference>
<dbReference type="SUPFAM" id="SSF54211">
    <property type="entry name" value="Ribosomal protein S5 domain 2-like"/>
    <property type="match status" value="1"/>
</dbReference>
<dbReference type="Gene3D" id="3.40.50.300">
    <property type="entry name" value="P-loop containing nucleotide triphosphate hydrolases"/>
    <property type="match status" value="1"/>
</dbReference>
<dbReference type="InterPro" id="IPR027417">
    <property type="entry name" value="P-loop_NTPase"/>
</dbReference>
<dbReference type="Gene3D" id="3.30.70.870">
    <property type="entry name" value="Elongation Factor G (Translational Gtpase), domain 3"/>
    <property type="match status" value="1"/>
</dbReference>
<gene>
    <name evidence="7" type="ORF">DDZ16_01940</name>
</gene>
<keyword evidence="3" id="KW-0547">Nucleotide-binding</keyword>
<dbReference type="InterPro" id="IPR005225">
    <property type="entry name" value="Small_GTP-bd"/>
</dbReference>
<dbReference type="Pfam" id="PF00009">
    <property type="entry name" value="GTP_EFTU"/>
    <property type="match status" value="1"/>
</dbReference>
<dbReference type="Pfam" id="PF00679">
    <property type="entry name" value="EFG_C"/>
    <property type="match status" value="1"/>
</dbReference>
<comment type="caution">
    <text evidence="7">The sequence shown here is derived from an EMBL/GenBank/DDBJ whole genome shotgun (WGS) entry which is preliminary data.</text>
</comment>
<dbReference type="AlphaFoldDB" id="A0A2U2BDX9"/>
<keyword evidence="4" id="KW-0342">GTP-binding</keyword>
<dbReference type="InterPro" id="IPR035649">
    <property type="entry name" value="EFG_V"/>
</dbReference>
<evidence type="ECO:0000313" key="8">
    <source>
        <dbReference type="Proteomes" id="UP000244956"/>
    </source>
</evidence>
<dbReference type="OrthoDB" id="9801591at2"/>
<evidence type="ECO:0000259" key="6">
    <source>
        <dbReference type="PROSITE" id="PS51722"/>
    </source>
</evidence>
<dbReference type="GO" id="GO:0005525">
    <property type="term" value="F:GTP binding"/>
    <property type="evidence" value="ECO:0007669"/>
    <property type="project" value="UniProtKB-KW"/>
</dbReference>
<dbReference type="CDD" id="cd03713">
    <property type="entry name" value="EFG_mtEFG_C"/>
    <property type="match status" value="1"/>
</dbReference>
<name>A0A2U2BDX9_9BACT</name>
<dbReference type="SUPFAM" id="SSF54980">
    <property type="entry name" value="EF-G C-terminal domain-like"/>
    <property type="match status" value="2"/>
</dbReference>
<dbReference type="InterPro" id="IPR053905">
    <property type="entry name" value="EF-G-like_DII"/>
</dbReference>
<dbReference type="InterPro" id="IPR000795">
    <property type="entry name" value="T_Tr_GTP-bd_dom"/>
</dbReference>
<dbReference type="GO" id="GO:0032790">
    <property type="term" value="P:ribosome disassembly"/>
    <property type="evidence" value="ECO:0007669"/>
    <property type="project" value="TreeGrafter"/>
</dbReference>
<dbReference type="PANTHER" id="PTHR43261:SF6">
    <property type="entry name" value="ELONGATION FACTOR G-LIKE PROTEIN"/>
    <property type="match status" value="1"/>
</dbReference>
<dbReference type="GO" id="GO:0003746">
    <property type="term" value="F:translation elongation factor activity"/>
    <property type="evidence" value="ECO:0007669"/>
    <property type="project" value="UniProtKB-KW"/>
</dbReference>
<evidence type="ECO:0000313" key="7">
    <source>
        <dbReference type="EMBL" id="PWE01269.1"/>
    </source>
</evidence>
<dbReference type="SMART" id="SM00889">
    <property type="entry name" value="EFG_IV"/>
    <property type="match status" value="1"/>
</dbReference>
<feature type="domain" description="Tr-type G" evidence="6">
    <location>
        <begin position="7"/>
        <end position="285"/>
    </location>
</feature>
<dbReference type="InterPro" id="IPR020568">
    <property type="entry name" value="Ribosomal_Su5_D2-typ_SF"/>
</dbReference>
<accession>A0A2U2BDX9</accession>
<dbReference type="PRINTS" id="PR00315">
    <property type="entry name" value="ELONGATNFCT"/>
</dbReference>
<dbReference type="Gene3D" id="3.30.230.10">
    <property type="match status" value="1"/>
</dbReference>
<dbReference type="InterPro" id="IPR047872">
    <property type="entry name" value="EFG_IV"/>
</dbReference>
<dbReference type="EMBL" id="QEWP01000001">
    <property type="protein sequence ID" value="PWE01269.1"/>
    <property type="molecule type" value="Genomic_DNA"/>
</dbReference>
<dbReference type="Pfam" id="PF14492">
    <property type="entry name" value="EFG_III"/>
    <property type="match status" value="1"/>
</dbReference>
<dbReference type="InterPro" id="IPR035647">
    <property type="entry name" value="EFG_III/V"/>
</dbReference>
<dbReference type="NCBIfam" id="NF009381">
    <property type="entry name" value="PRK12740.1-5"/>
    <property type="match status" value="1"/>
</dbReference>
<dbReference type="CDD" id="cd04170">
    <property type="entry name" value="EF-G_bact"/>
    <property type="match status" value="1"/>
</dbReference>
<protein>
    <recommendedName>
        <fullName evidence="2">Elongation factor G</fullName>
    </recommendedName>
    <alternativeName>
        <fullName evidence="1">Tetracycline resistance protein TetQ</fullName>
    </alternativeName>
</protein>
<dbReference type="Gene3D" id="3.30.70.240">
    <property type="match status" value="1"/>
</dbReference>
<dbReference type="GO" id="GO:0003924">
    <property type="term" value="F:GTPase activity"/>
    <property type="evidence" value="ECO:0007669"/>
    <property type="project" value="InterPro"/>
</dbReference>
<dbReference type="InterPro" id="IPR041095">
    <property type="entry name" value="EFG_II"/>
</dbReference>